<dbReference type="EMBL" id="KC513624">
    <property type="protein sequence ID" value="AGE96587.1"/>
    <property type="molecule type" value="Genomic_DNA"/>
</dbReference>
<reference evidence="1" key="1">
    <citation type="journal article" date="2013" name="Eukaryot. Cell">
        <title>Extremely Reduced Levels of Heterozygosity in the Vertebrate Pathogen Encephalitozoon cuniculi.</title>
        <authorList>
            <person name="Selman M."/>
            <person name="Sak B."/>
            <person name="Kvac M."/>
            <person name="Farinelli L."/>
            <person name="Weiss L.M."/>
            <person name="Corradi N."/>
        </authorList>
    </citation>
    <scope>NUCLEOTIDE SEQUENCE</scope>
</reference>
<accession>M1KB62</accession>
<dbReference type="VEuPathDB" id="MicrosporidiaDB:ECU10_1830"/>
<name>M1KB62_ENCCN</name>
<dbReference type="VEuPathDB" id="MicrosporidiaDB:AEWQ_101780"/>
<gene>
    <name evidence="1" type="ORF">ECU10_1830</name>
</gene>
<proteinExistence type="predicted"/>
<protein>
    <submittedName>
        <fullName evidence="1">Uncharacterized protein</fullName>
    </submittedName>
</protein>
<organism evidence="1">
    <name type="scientific">Encephalitozoon cuniculi</name>
    <name type="common">Microsporidian parasite</name>
    <dbReference type="NCBI Taxonomy" id="6035"/>
    <lineage>
        <taxon>Eukaryota</taxon>
        <taxon>Fungi</taxon>
        <taxon>Fungi incertae sedis</taxon>
        <taxon>Microsporidia</taxon>
        <taxon>Unikaryonidae</taxon>
        <taxon>Encephalitozoon</taxon>
    </lineage>
</organism>
<sequence>MIERERETVLYFQLWMANAMTERMEVTANMMKRALEKYRSTLYMAPSGLVLSFQLARNRRRCCTAEHERGRSTVMNLRKGLLLKEPFEKIMCMTIGNAIDMNTARSLGIVPPPIIELVLGVLLCCACGVHAGKGEV</sequence>
<dbReference type="AlphaFoldDB" id="M1KB62"/>
<evidence type="ECO:0000313" key="1">
    <source>
        <dbReference type="EMBL" id="AGE96587.1"/>
    </source>
</evidence>